<dbReference type="Proteomes" id="UP000197153">
    <property type="component" value="Chromosome 3"/>
</dbReference>
<sequence>MESQSDPTFEARGWASYVTFDKDLAPETVQDKNAKYSANEREYAAQMTLVAPNQVRVSPAEDIDASDYYVLLNDLAFTDGARISSEVLAFGPGQGSGS</sequence>
<name>A0A248JZ79_9PROT</name>
<organism evidence="1 2">
    <name type="scientific">Nitrospirillum viridazoti CBAmc</name>
    <dbReference type="NCBI Taxonomy" id="1441467"/>
    <lineage>
        <taxon>Bacteria</taxon>
        <taxon>Pseudomonadati</taxon>
        <taxon>Pseudomonadota</taxon>
        <taxon>Alphaproteobacteria</taxon>
        <taxon>Rhodospirillales</taxon>
        <taxon>Azospirillaceae</taxon>
        <taxon>Nitrospirillum</taxon>
        <taxon>Nitrospirillum viridazoti</taxon>
    </lineage>
</organism>
<dbReference type="AlphaFoldDB" id="A0A248JZ79"/>
<dbReference type="KEGG" id="nao:Y958_24040"/>
<protein>
    <submittedName>
        <fullName evidence="1">Uncharacterized protein</fullName>
    </submittedName>
</protein>
<evidence type="ECO:0000313" key="2">
    <source>
        <dbReference type="Proteomes" id="UP000197153"/>
    </source>
</evidence>
<evidence type="ECO:0000313" key="1">
    <source>
        <dbReference type="EMBL" id="ASG24015.1"/>
    </source>
</evidence>
<accession>A0A248JZ79</accession>
<proteinExistence type="predicted"/>
<keyword evidence="2" id="KW-1185">Reference proteome</keyword>
<dbReference type="RefSeq" id="WP_088874472.1">
    <property type="nucleotide sequence ID" value="NZ_CP022112.1"/>
</dbReference>
<reference evidence="1 2" key="1">
    <citation type="submission" date="2017-06" db="EMBL/GenBank/DDBJ databases">
        <title>Complete genome sequence of Nitrospirillum amazonense strain CBAmC, an endophytic nitrogen-fixing and plant growth-promoting bacterium, isolated from sugarcane.</title>
        <authorList>
            <person name="Schwab S."/>
            <person name="dos Santos Teixeira K.R."/>
            <person name="Simoes Araujo J.L."/>
            <person name="Soares Vidal M."/>
            <person name="Borges de Freitas H.R."/>
            <person name="Rivello Crivelaro A.L."/>
            <person name="Bueno de Camargo Nunes A."/>
            <person name="dos Santos C.M."/>
            <person name="Palmeira da Silva Rosa D."/>
            <person name="da Silva Padilha D."/>
            <person name="da Silva E."/>
            <person name="Araujo Terra L."/>
            <person name="Soares Mendes V."/>
            <person name="Farinelli L."/>
            <person name="Magalhaes Cruz L."/>
            <person name="Baldani J.I."/>
        </authorList>
    </citation>
    <scope>NUCLEOTIDE SEQUENCE [LARGE SCALE GENOMIC DNA]</scope>
    <source>
        <strain evidence="1 2">CBAmC</strain>
    </source>
</reference>
<dbReference type="EMBL" id="CP022112">
    <property type="protein sequence ID" value="ASG24015.1"/>
    <property type="molecule type" value="Genomic_DNA"/>
</dbReference>
<gene>
    <name evidence="1" type="ORF">Y958_24040</name>
</gene>